<evidence type="ECO:0000313" key="5">
    <source>
        <dbReference type="Proteomes" id="UP000722791"/>
    </source>
</evidence>
<dbReference type="GO" id="GO:0009507">
    <property type="term" value="C:chloroplast"/>
    <property type="evidence" value="ECO:0007669"/>
    <property type="project" value="TreeGrafter"/>
</dbReference>
<dbReference type="EMBL" id="BNCP01000022">
    <property type="protein sequence ID" value="GIL82044.1"/>
    <property type="molecule type" value="Genomic_DNA"/>
</dbReference>
<dbReference type="EMBL" id="BNCQ01000002">
    <property type="protein sequence ID" value="GIL95600.1"/>
    <property type="molecule type" value="Genomic_DNA"/>
</dbReference>
<dbReference type="Gene3D" id="2.40.100.10">
    <property type="entry name" value="Cyclophilin-like"/>
    <property type="match status" value="1"/>
</dbReference>
<dbReference type="Proteomes" id="UP000722791">
    <property type="component" value="Unassembled WGS sequence"/>
</dbReference>
<sequence>MLLFKTKPLNPILRTHCCASEKSALVRASPKGDGTGPRPVPAHASKVGAESPSCLSTSSDDLRTRIMLEDVHAPRSPSATRRAALVALPTAVISAAVLGPMLAVVRPAIAAADALAATDLQPSTSGQGGQDTTITHRVALTIGIAPTALKRAEERTIGDKSIIPEAAPIGRVVIGLYGNAVPRTVSNFLALVESGNLVGTTFSRVLAGEYIQAGKQGSKRLGAVEVPATVQPNPEVSEASAFRLPHYRPGTVSLALGENDEEPSLRQRPEYRPVEFLITTGPGPVPRLNGQNIVFGRVLEGMSVVGQVAQVPVFGPSPVGNSLAFNSLASAIGDDRAATVRRKYGKPLKAVVILGSEVLTEDGEVARREGQQ</sequence>
<dbReference type="Proteomes" id="UP000747110">
    <property type="component" value="Unassembled WGS sequence"/>
</dbReference>
<organism evidence="4 5">
    <name type="scientific">Volvox reticuliferus</name>
    <dbReference type="NCBI Taxonomy" id="1737510"/>
    <lineage>
        <taxon>Eukaryota</taxon>
        <taxon>Viridiplantae</taxon>
        <taxon>Chlorophyta</taxon>
        <taxon>core chlorophytes</taxon>
        <taxon>Chlorophyceae</taxon>
        <taxon>CS clade</taxon>
        <taxon>Chlamydomonadales</taxon>
        <taxon>Volvocaceae</taxon>
        <taxon>Volvox</taxon>
    </lineage>
</organism>
<dbReference type="OrthoDB" id="193499at2759"/>
<dbReference type="Pfam" id="PF00160">
    <property type="entry name" value="Pro_isomerase"/>
    <property type="match status" value="1"/>
</dbReference>
<evidence type="ECO:0000256" key="1">
    <source>
        <dbReference type="SAM" id="MobiDB-lite"/>
    </source>
</evidence>
<dbReference type="InterPro" id="IPR044178">
    <property type="entry name" value="CYP28-like"/>
</dbReference>
<dbReference type="PANTHER" id="PTHR47875">
    <property type="entry name" value="PEPTIDYL-PROLYL CIS-TRANS ISOMERASE CYP28, CHLOROPLASTIC"/>
    <property type="match status" value="1"/>
</dbReference>
<dbReference type="SUPFAM" id="SSF50891">
    <property type="entry name" value="Cyclophilin-like"/>
    <property type="match status" value="1"/>
</dbReference>
<dbReference type="PROSITE" id="PS50072">
    <property type="entry name" value="CSA_PPIASE_2"/>
    <property type="match status" value="1"/>
</dbReference>
<feature type="region of interest" description="Disordered" evidence="1">
    <location>
        <begin position="27"/>
        <end position="57"/>
    </location>
</feature>
<dbReference type="InterPro" id="IPR002130">
    <property type="entry name" value="Cyclophilin-type_PPIase_dom"/>
</dbReference>
<comment type="caution">
    <text evidence="4">The sequence shown here is derived from an EMBL/GenBank/DDBJ whole genome shotgun (WGS) entry which is preliminary data.</text>
</comment>
<feature type="domain" description="PPIase cyclophilin-type" evidence="2">
    <location>
        <begin position="168"/>
        <end position="358"/>
    </location>
</feature>
<dbReference type="PANTHER" id="PTHR47875:SF1">
    <property type="entry name" value="PEPTIDYL-PROLYL CIS-TRANS ISOMERASE CYP28, CHLOROPLASTIC"/>
    <property type="match status" value="1"/>
</dbReference>
<name>A0A8J4DB19_9CHLO</name>
<dbReference type="FunFam" id="2.40.100.10:FF:000037">
    <property type="entry name" value="Peptidyl-prolyl cis-trans isomerase"/>
    <property type="match status" value="1"/>
</dbReference>
<accession>A0A8J4DB19</accession>
<gene>
    <name evidence="3" type="ORF">Vretifemale_10993</name>
    <name evidence="4" type="ORF">Vretimale_1589</name>
</gene>
<dbReference type="GO" id="GO:0003755">
    <property type="term" value="F:peptidyl-prolyl cis-trans isomerase activity"/>
    <property type="evidence" value="ECO:0007669"/>
    <property type="project" value="InterPro"/>
</dbReference>
<reference evidence="4" key="1">
    <citation type="journal article" date="2021" name="Proc. Natl. Acad. Sci. U.S.A.">
        <title>Three genomes in the algal genus Volvox reveal the fate of a haploid sex-determining region after a transition to homothallism.</title>
        <authorList>
            <person name="Yamamoto K."/>
            <person name="Hamaji T."/>
            <person name="Kawai-Toyooka H."/>
            <person name="Matsuzaki R."/>
            <person name="Takahashi F."/>
            <person name="Nishimura Y."/>
            <person name="Kawachi M."/>
            <person name="Noguchi H."/>
            <person name="Minakuchi Y."/>
            <person name="Umen J.G."/>
            <person name="Toyoda A."/>
            <person name="Nozaki H."/>
        </authorList>
    </citation>
    <scope>NUCLEOTIDE SEQUENCE</scope>
    <source>
        <strain evidence="4">NIES-3785</strain>
        <strain evidence="3">NIES-3786</strain>
    </source>
</reference>
<protein>
    <recommendedName>
        <fullName evidence="2">PPIase cyclophilin-type domain-containing protein</fullName>
    </recommendedName>
</protein>
<evidence type="ECO:0000313" key="6">
    <source>
        <dbReference type="Proteomes" id="UP000747110"/>
    </source>
</evidence>
<dbReference type="InterPro" id="IPR029000">
    <property type="entry name" value="Cyclophilin-like_dom_sf"/>
</dbReference>
<dbReference type="PRINTS" id="PR00153">
    <property type="entry name" value="CSAPPISMRASE"/>
</dbReference>
<evidence type="ECO:0000259" key="2">
    <source>
        <dbReference type="PROSITE" id="PS50072"/>
    </source>
</evidence>
<dbReference type="AlphaFoldDB" id="A0A8J4DB19"/>
<evidence type="ECO:0000313" key="4">
    <source>
        <dbReference type="EMBL" id="GIL95600.1"/>
    </source>
</evidence>
<proteinExistence type="predicted"/>
<keyword evidence="6" id="KW-1185">Reference proteome</keyword>
<evidence type="ECO:0000313" key="3">
    <source>
        <dbReference type="EMBL" id="GIL82044.1"/>
    </source>
</evidence>